<feature type="compositionally biased region" description="Polar residues" evidence="1">
    <location>
        <begin position="37"/>
        <end position="48"/>
    </location>
</feature>
<dbReference type="PROSITE" id="PS51257">
    <property type="entry name" value="PROKAR_LIPOPROTEIN"/>
    <property type="match status" value="1"/>
</dbReference>
<evidence type="ECO:0000256" key="2">
    <source>
        <dbReference type="SAM" id="SignalP"/>
    </source>
</evidence>
<dbReference type="Gene3D" id="3.40.1000.70">
    <property type="entry name" value="PknH-like extracellular domain"/>
    <property type="match status" value="1"/>
</dbReference>
<accession>A0ABV0GRQ7</accession>
<evidence type="ECO:0000256" key="1">
    <source>
        <dbReference type="SAM" id="MobiDB-lite"/>
    </source>
</evidence>
<evidence type="ECO:0000313" key="3">
    <source>
        <dbReference type="EMBL" id="MEO3941192.1"/>
    </source>
</evidence>
<feature type="chain" id="PRO_5047261150" description="PknH-like protein" evidence="2">
    <location>
        <begin position="19"/>
        <end position="243"/>
    </location>
</feature>
<reference evidence="3 4" key="1">
    <citation type="journal article" date="2024" name="Appl. Microbiol. Biotechnol.">
        <title>Biosynthetic gene clusters with biotechnological applications in novel Antarctic isolates from Actinomycetota.</title>
        <authorList>
            <person name="Bruna P."/>
            <person name="Nunez-Montero K."/>
            <person name="Contreras M.J."/>
            <person name="Leal K."/>
            <person name="Garcia M."/>
            <person name="Abanto M."/>
            <person name="Barrientos L."/>
        </authorList>
    </citation>
    <scope>NUCLEOTIDE SEQUENCE [LARGE SCALE GENOMIC DNA]</scope>
    <source>
        <strain evidence="3 4">Se16.17</strain>
    </source>
</reference>
<dbReference type="EMBL" id="JBBMFV010000004">
    <property type="protein sequence ID" value="MEO3941192.1"/>
    <property type="molecule type" value="Genomic_DNA"/>
</dbReference>
<protein>
    <recommendedName>
        <fullName evidence="5">PknH-like protein</fullName>
    </recommendedName>
</protein>
<name>A0ABV0GRQ7_PAENI</name>
<proteinExistence type="predicted"/>
<feature type="region of interest" description="Disordered" evidence="1">
    <location>
        <begin position="26"/>
        <end position="48"/>
    </location>
</feature>
<feature type="signal peptide" evidence="2">
    <location>
        <begin position="1"/>
        <end position="18"/>
    </location>
</feature>
<keyword evidence="2" id="KW-0732">Signal</keyword>
<sequence>MKKFALHSVGISALVMMALTGCGGSTGSTGSAGSATQDASPSQAPATAKQYTNDELMALVKQVKSPSGKELTVASSDELSQENPMKALLSMFTVEPAECKDLGTLGGSEVLEGSTTAAGADLDAESGVMTMVTLTSGVDVQKLQESIDKSSAQANKCAKMTLSMSGQSMNVATEKFEGISTVPGTVGYKTAMSSASGASQTTYMAYAIKDGVLISATASGKGAEATGVANASAMMDQAAALIK</sequence>
<keyword evidence="4" id="KW-1185">Reference proteome</keyword>
<dbReference type="RefSeq" id="WP_347782374.1">
    <property type="nucleotide sequence ID" value="NZ_JBBMFV010000004.1"/>
</dbReference>
<dbReference type="InterPro" id="IPR038232">
    <property type="entry name" value="PknH-like_Extracell_sf"/>
</dbReference>
<organism evidence="3 4">
    <name type="scientific">Paenarthrobacter nicotinovorans</name>
    <name type="common">Arthrobacter nicotinovorans</name>
    <dbReference type="NCBI Taxonomy" id="29320"/>
    <lineage>
        <taxon>Bacteria</taxon>
        <taxon>Bacillati</taxon>
        <taxon>Actinomycetota</taxon>
        <taxon>Actinomycetes</taxon>
        <taxon>Micrococcales</taxon>
        <taxon>Micrococcaceae</taxon>
        <taxon>Paenarthrobacter</taxon>
    </lineage>
</organism>
<evidence type="ECO:0008006" key="5">
    <source>
        <dbReference type="Google" id="ProtNLM"/>
    </source>
</evidence>
<evidence type="ECO:0000313" key="4">
    <source>
        <dbReference type="Proteomes" id="UP001448614"/>
    </source>
</evidence>
<dbReference type="Proteomes" id="UP001448614">
    <property type="component" value="Unassembled WGS sequence"/>
</dbReference>
<gene>
    <name evidence="3" type="ORF">V3C41_08945</name>
</gene>
<comment type="caution">
    <text evidence="3">The sequence shown here is derived from an EMBL/GenBank/DDBJ whole genome shotgun (WGS) entry which is preliminary data.</text>
</comment>